<evidence type="ECO:0000313" key="1">
    <source>
        <dbReference type="EMBL" id="GAJ05608.1"/>
    </source>
</evidence>
<comment type="caution">
    <text evidence="1">The sequence shown here is derived from an EMBL/GenBank/DDBJ whole genome shotgun (WGS) entry which is preliminary data.</text>
</comment>
<organism evidence="1">
    <name type="scientific">marine sediment metagenome</name>
    <dbReference type="NCBI Taxonomy" id="412755"/>
    <lineage>
        <taxon>unclassified sequences</taxon>
        <taxon>metagenomes</taxon>
        <taxon>ecological metagenomes</taxon>
    </lineage>
</organism>
<protein>
    <submittedName>
        <fullName evidence="1">Uncharacterized protein</fullName>
    </submittedName>
</protein>
<dbReference type="EMBL" id="BARW01033049">
    <property type="protein sequence ID" value="GAJ05608.1"/>
    <property type="molecule type" value="Genomic_DNA"/>
</dbReference>
<reference evidence="1" key="1">
    <citation type="journal article" date="2014" name="Front. Microbiol.">
        <title>High frequency of phylogenetically diverse reductive dehalogenase-homologous genes in deep subseafloor sedimentary metagenomes.</title>
        <authorList>
            <person name="Kawai M."/>
            <person name="Futagami T."/>
            <person name="Toyoda A."/>
            <person name="Takaki Y."/>
            <person name="Nishi S."/>
            <person name="Hori S."/>
            <person name="Arai W."/>
            <person name="Tsubouchi T."/>
            <person name="Morono Y."/>
            <person name="Uchiyama I."/>
            <person name="Ito T."/>
            <person name="Fujiyama A."/>
            <person name="Inagaki F."/>
            <person name="Takami H."/>
        </authorList>
    </citation>
    <scope>NUCLEOTIDE SEQUENCE</scope>
    <source>
        <strain evidence="1">Expedition CK06-06</strain>
    </source>
</reference>
<sequence>MTGLHKNNVCATIRELETGNVIWSIDKIKRVYSYKINPDHKTWKI</sequence>
<dbReference type="InterPro" id="IPR036388">
    <property type="entry name" value="WH-like_DNA-bd_sf"/>
</dbReference>
<dbReference type="AlphaFoldDB" id="X1TJW2"/>
<proteinExistence type="predicted"/>
<accession>X1TJW2</accession>
<gene>
    <name evidence="1" type="ORF">S12H4_52150</name>
</gene>
<dbReference type="Gene3D" id="1.10.10.10">
    <property type="entry name" value="Winged helix-like DNA-binding domain superfamily/Winged helix DNA-binding domain"/>
    <property type="match status" value="1"/>
</dbReference>
<name>X1TJW2_9ZZZZ</name>